<organism evidence="3 4">
    <name type="scientific">Pseudanabaena cinerea FACHB-1277</name>
    <dbReference type="NCBI Taxonomy" id="2949581"/>
    <lineage>
        <taxon>Bacteria</taxon>
        <taxon>Bacillati</taxon>
        <taxon>Cyanobacteriota</taxon>
        <taxon>Cyanophyceae</taxon>
        <taxon>Pseudanabaenales</taxon>
        <taxon>Pseudanabaenaceae</taxon>
        <taxon>Pseudanabaena</taxon>
        <taxon>Pseudanabaena cinerea</taxon>
    </lineage>
</organism>
<dbReference type="Gene3D" id="3.30.9.10">
    <property type="entry name" value="D-Amino Acid Oxidase, subunit A, domain 2"/>
    <property type="match status" value="1"/>
</dbReference>
<dbReference type="Gene3D" id="3.50.50.60">
    <property type="entry name" value="FAD/NAD(P)-binding domain"/>
    <property type="match status" value="1"/>
</dbReference>
<dbReference type="GO" id="GO:0016491">
    <property type="term" value="F:oxidoreductase activity"/>
    <property type="evidence" value="ECO:0007669"/>
    <property type="project" value="UniProtKB-KW"/>
</dbReference>
<proteinExistence type="predicted"/>
<dbReference type="SUPFAM" id="SSF54373">
    <property type="entry name" value="FAD-linked reductases, C-terminal domain"/>
    <property type="match status" value="1"/>
</dbReference>
<dbReference type="Proteomes" id="UP000631421">
    <property type="component" value="Unassembled WGS sequence"/>
</dbReference>
<protein>
    <submittedName>
        <fullName evidence="3">FAD-dependent oxidoreductase</fullName>
    </submittedName>
</protein>
<gene>
    <name evidence="3" type="ORF">H6F44_01235</name>
</gene>
<comment type="caution">
    <text evidence="3">The sequence shown here is derived from an EMBL/GenBank/DDBJ whole genome shotgun (WGS) entry which is preliminary data.</text>
</comment>
<dbReference type="PANTHER" id="PTHR13847:SF289">
    <property type="entry name" value="GLYCINE OXIDASE"/>
    <property type="match status" value="1"/>
</dbReference>
<evidence type="ECO:0000259" key="2">
    <source>
        <dbReference type="Pfam" id="PF01266"/>
    </source>
</evidence>
<feature type="domain" description="FAD dependent oxidoreductase" evidence="2">
    <location>
        <begin position="6"/>
        <end position="364"/>
    </location>
</feature>
<sequence length="391" mass="42073">MQNINIIGCGVIGAAIAYQLSKTCQETKCNASIKVFEANPAPAMGATGAALGVLMAACSSKARGDLVSLRLASLQMYDRLIDELIAQTNLPILYNRLGILNLYRSPVINKMRSLVEIRQSQGFDLQWLERSQVLADFPQCLGDGALFSPCDRAVHPVQLVQALVAAAAQNGVQFHWQTPILDLEALIMGDRATAADVTVIASGMGANALVADFLQKTVNADAPSGDLLQPVGGQALRVRVPDLNLSAVIHAENPDAGTATLNDFNIVPLGNDHYWLGATVEFERSPLPDPENVTLLLEVARAWCPAFAKAEVIATWAGDRPRPQAAKAPILGFLSTQPQVLLATGHYRNGIMMAPVTAQIISDLIWHGSSDLPWQSFSPIVKNRNECSDRH</sequence>
<dbReference type="EMBL" id="JACJPY010000002">
    <property type="protein sequence ID" value="MBD2148756.1"/>
    <property type="molecule type" value="Genomic_DNA"/>
</dbReference>
<evidence type="ECO:0000313" key="4">
    <source>
        <dbReference type="Proteomes" id="UP000631421"/>
    </source>
</evidence>
<evidence type="ECO:0000256" key="1">
    <source>
        <dbReference type="ARBA" id="ARBA00023002"/>
    </source>
</evidence>
<dbReference type="GO" id="GO:0005737">
    <property type="term" value="C:cytoplasm"/>
    <property type="evidence" value="ECO:0007669"/>
    <property type="project" value="TreeGrafter"/>
</dbReference>
<dbReference type="InterPro" id="IPR006076">
    <property type="entry name" value="FAD-dep_OxRdtase"/>
</dbReference>
<dbReference type="SUPFAM" id="SSF51905">
    <property type="entry name" value="FAD/NAD(P)-binding domain"/>
    <property type="match status" value="1"/>
</dbReference>
<keyword evidence="4" id="KW-1185">Reference proteome</keyword>
<dbReference type="InterPro" id="IPR036188">
    <property type="entry name" value="FAD/NAD-bd_sf"/>
</dbReference>
<keyword evidence="1" id="KW-0560">Oxidoreductase</keyword>
<dbReference type="AlphaFoldDB" id="A0A926UQ28"/>
<dbReference type="RefSeq" id="WP_190349095.1">
    <property type="nucleotide sequence ID" value="NZ_JACJPY010000002.1"/>
</dbReference>
<dbReference type="Pfam" id="PF01266">
    <property type="entry name" value="DAO"/>
    <property type="match status" value="1"/>
</dbReference>
<reference evidence="3 4" key="1">
    <citation type="journal article" date="2015" name="ISME J.">
        <title>Draft Genome Sequence of Streptomyces incarnatus NRRL8089, which Produces the Nucleoside Antibiotic Sinefungin.</title>
        <authorList>
            <person name="Oshima K."/>
            <person name="Hattori M."/>
            <person name="Shimizu H."/>
            <person name="Fukuda K."/>
            <person name="Nemoto M."/>
            <person name="Inagaki K."/>
            <person name="Tamura T."/>
        </authorList>
    </citation>
    <scope>NUCLEOTIDE SEQUENCE [LARGE SCALE GENOMIC DNA]</scope>
    <source>
        <strain evidence="3 4">FACHB-1277</strain>
    </source>
</reference>
<accession>A0A926UQ28</accession>
<evidence type="ECO:0000313" key="3">
    <source>
        <dbReference type="EMBL" id="MBD2148756.1"/>
    </source>
</evidence>
<name>A0A926UQ28_9CYAN</name>
<dbReference type="PANTHER" id="PTHR13847">
    <property type="entry name" value="SARCOSINE DEHYDROGENASE-RELATED"/>
    <property type="match status" value="1"/>
</dbReference>